<proteinExistence type="predicted"/>
<sequence>MSSSPFPSSLPFPPINSTKKINNFFDSNNDKLVYDEKSLVIRSNWVYSMDDFVWKKQNALIARSLVFPVKSFKATVFLTVYVDKALASCAIEVIRKLSKSPSSNLISESLGCSDLCG</sequence>
<protein>
    <submittedName>
        <fullName evidence="1">Uncharacterized protein</fullName>
    </submittedName>
</protein>
<reference evidence="1" key="1">
    <citation type="submission" date="2018-02" db="EMBL/GenBank/DDBJ databases">
        <authorList>
            <person name="Cohen D.B."/>
            <person name="Kent A.D."/>
        </authorList>
    </citation>
    <scope>NUCLEOTIDE SEQUENCE</scope>
</reference>
<dbReference type="InterPro" id="IPR037501">
    <property type="entry name" value="TPLATE"/>
</dbReference>
<dbReference type="PANTHER" id="PTHR36029:SF1">
    <property type="entry name" value="PROTEIN TPLATE"/>
    <property type="match status" value="1"/>
</dbReference>
<name>A0A2N9JAW0_FAGSY</name>
<evidence type="ECO:0000313" key="1">
    <source>
        <dbReference type="EMBL" id="SPD33581.1"/>
    </source>
</evidence>
<gene>
    <name evidence="1" type="ORF">FSB_LOCUS61463</name>
</gene>
<dbReference type="GO" id="GO:0006897">
    <property type="term" value="P:endocytosis"/>
    <property type="evidence" value="ECO:0007669"/>
    <property type="project" value="InterPro"/>
</dbReference>
<dbReference type="EMBL" id="OIVN01006461">
    <property type="protein sequence ID" value="SPD33581.1"/>
    <property type="molecule type" value="Genomic_DNA"/>
</dbReference>
<dbReference type="AlphaFoldDB" id="A0A2N9JAW0"/>
<organism evidence="1">
    <name type="scientific">Fagus sylvatica</name>
    <name type="common">Beechnut</name>
    <dbReference type="NCBI Taxonomy" id="28930"/>
    <lineage>
        <taxon>Eukaryota</taxon>
        <taxon>Viridiplantae</taxon>
        <taxon>Streptophyta</taxon>
        <taxon>Embryophyta</taxon>
        <taxon>Tracheophyta</taxon>
        <taxon>Spermatophyta</taxon>
        <taxon>Magnoliopsida</taxon>
        <taxon>eudicotyledons</taxon>
        <taxon>Gunneridae</taxon>
        <taxon>Pentapetalae</taxon>
        <taxon>rosids</taxon>
        <taxon>fabids</taxon>
        <taxon>Fagales</taxon>
        <taxon>Fagaceae</taxon>
        <taxon>Fagus</taxon>
    </lineage>
</organism>
<dbReference type="PANTHER" id="PTHR36029">
    <property type="entry name" value="TSET COMPLEX MEMBER TSTA"/>
    <property type="match status" value="1"/>
</dbReference>
<accession>A0A2N9JAW0</accession>